<feature type="transmembrane region" description="Helical" evidence="1">
    <location>
        <begin position="34"/>
        <end position="61"/>
    </location>
</feature>
<feature type="transmembrane region" description="Helical" evidence="1">
    <location>
        <begin position="7"/>
        <end position="28"/>
    </location>
</feature>
<comment type="caution">
    <text evidence="2">The sequence shown here is derived from an EMBL/GenBank/DDBJ whole genome shotgun (WGS) entry which is preliminary data.</text>
</comment>
<evidence type="ECO:0000313" key="3">
    <source>
        <dbReference type="Proteomes" id="UP000547209"/>
    </source>
</evidence>
<feature type="transmembrane region" description="Helical" evidence="1">
    <location>
        <begin position="82"/>
        <end position="108"/>
    </location>
</feature>
<dbReference type="InterPro" id="IPR009577">
    <property type="entry name" value="Sm_multidrug_ex"/>
</dbReference>
<dbReference type="EMBL" id="JACJVP010000012">
    <property type="protein sequence ID" value="MBB6670930.1"/>
    <property type="molecule type" value="Genomic_DNA"/>
</dbReference>
<dbReference type="Proteomes" id="UP000547209">
    <property type="component" value="Unassembled WGS sequence"/>
</dbReference>
<keyword evidence="1" id="KW-0812">Transmembrane</keyword>
<evidence type="ECO:0000313" key="2">
    <source>
        <dbReference type="EMBL" id="MBB6670930.1"/>
    </source>
</evidence>
<dbReference type="RefSeq" id="WP_185142417.1">
    <property type="nucleotide sequence ID" value="NZ_JACJVP010000012.1"/>
</dbReference>
<evidence type="ECO:0000256" key="1">
    <source>
        <dbReference type="SAM" id="Phobius"/>
    </source>
</evidence>
<feature type="transmembrane region" description="Helical" evidence="1">
    <location>
        <begin position="114"/>
        <end position="140"/>
    </location>
</feature>
<keyword evidence="1" id="KW-0472">Membrane</keyword>
<reference evidence="2 3" key="1">
    <citation type="submission" date="2020-08" db="EMBL/GenBank/DDBJ databases">
        <title>Cohnella phylogeny.</title>
        <authorList>
            <person name="Dunlap C."/>
        </authorList>
    </citation>
    <scope>NUCLEOTIDE SEQUENCE [LARGE SCALE GENOMIC DNA]</scope>
    <source>
        <strain evidence="2 3">DSM 28246</strain>
    </source>
</reference>
<name>A0A7X0VEE3_9BACL</name>
<keyword evidence="1" id="KW-1133">Transmembrane helix</keyword>
<dbReference type="Pfam" id="PF06695">
    <property type="entry name" value="Sm_multidrug_ex"/>
    <property type="match status" value="1"/>
</dbReference>
<protein>
    <submittedName>
        <fullName evidence="2">Small multi-drug export protein</fullName>
    </submittedName>
</protein>
<proteinExistence type="predicted"/>
<gene>
    <name evidence="2" type="ORF">H7C19_09540</name>
</gene>
<sequence>MNIWIQIVTVVATSIVELWAAIPLGFAFGLHPVLIGTACAVGSILAAAIVIFFGKSLREWLQRRMNRGQKRGGRLTRIWEKYGVAGLGFLSPLITGAPLGAAIGIAMGAKPVKLFVWMTVGIVAWSAILTGAVAMGMLTLNG</sequence>
<keyword evidence="3" id="KW-1185">Reference proteome</keyword>
<organism evidence="2 3">
    <name type="scientific">Cohnella nanjingensis</name>
    <dbReference type="NCBI Taxonomy" id="1387779"/>
    <lineage>
        <taxon>Bacteria</taxon>
        <taxon>Bacillati</taxon>
        <taxon>Bacillota</taxon>
        <taxon>Bacilli</taxon>
        <taxon>Bacillales</taxon>
        <taxon>Paenibacillaceae</taxon>
        <taxon>Cohnella</taxon>
    </lineage>
</organism>
<dbReference type="AlphaFoldDB" id="A0A7X0VEE3"/>
<accession>A0A7X0VEE3</accession>